<feature type="compositionally biased region" description="Basic and acidic residues" evidence="1">
    <location>
        <begin position="75"/>
        <end position="90"/>
    </location>
</feature>
<dbReference type="OrthoDB" id="3232564at2"/>
<feature type="region of interest" description="Disordered" evidence="1">
    <location>
        <begin position="417"/>
        <end position="439"/>
    </location>
</feature>
<name>A0A6L4WZW7_9BIFI</name>
<dbReference type="Gene3D" id="3.40.1310.20">
    <property type="match status" value="1"/>
</dbReference>
<feature type="region of interest" description="Disordered" evidence="1">
    <location>
        <begin position="73"/>
        <end position="99"/>
    </location>
</feature>
<proteinExistence type="predicted"/>
<evidence type="ECO:0000313" key="5">
    <source>
        <dbReference type="Proteomes" id="UP000482084"/>
    </source>
</evidence>
<reference evidence="3 4" key="1">
    <citation type="submission" date="2019-10" db="EMBL/GenBank/DDBJ databases">
        <title>Bifidobacterium from non-human primates.</title>
        <authorList>
            <person name="Modesto M."/>
        </authorList>
    </citation>
    <scope>NUCLEOTIDE SEQUENCE [LARGE SCALE GENOMIC DNA]</scope>
    <source>
        <strain evidence="3 4">TREM</strain>
    </source>
</reference>
<dbReference type="EMBL" id="WBSM01000009">
    <property type="protein sequence ID" value="KAB8287346.1"/>
    <property type="molecule type" value="Genomic_DNA"/>
</dbReference>
<dbReference type="Proteomes" id="UP000469943">
    <property type="component" value="Unassembled WGS sequence"/>
</dbReference>
<dbReference type="AlphaFoldDB" id="A0A6L4WZW7"/>
<gene>
    <name evidence="2" type="ORF">DSM100688_1705</name>
    <name evidence="3" type="ORF">GFD24_09275</name>
</gene>
<sequence>MTDISTDTGKTISFVRKIRYPDKEKVRKLNNIAAHPRSRCWMVTIPAKYVNRDPTILTDVAKRPGWSYIGQMEEGTGKRFEENEGNRPKAPEGTVDPEGNPVQWLYGTDGLYQGLQHYHFCFYTPQMRMGSFAKLFPTQAHIDNVQRGKEAVARYCSKLDTRIAGPWQSEGFSFDGQGKRTDLTDRQAARQTAFDGTNPLTLIAQNVDLAPYAKELKDAYAAGQYERSNSYRDVQMLYLIGDGRVGKSLYAKAYAKRRKLPFYIVPNRGPDGTWHPWDMYDQQRTLIWNEFNRDKKPGMSQLLEFWEGEPQTQLTARYANGFAFFDRIVFTSNVGIRDCYDESDLKNRSASVLGRITTVRVTLDDDLDTVRFEKIDGPTWWDGLPETESIIGMMEEVGMTDEMIRHHIIERQEALDGRQETMEQDGEWENSLMEDLKDF</sequence>
<dbReference type="EMBL" id="WHZX01000008">
    <property type="protein sequence ID" value="NEG72386.1"/>
    <property type="molecule type" value="Genomic_DNA"/>
</dbReference>
<comment type="caution">
    <text evidence="2">The sequence shown here is derived from an EMBL/GenBank/DDBJ whole genome shotgun (WGS) entry which is preliminary data.</text>
</comment>
<dbReference type="Proteomes" id="UP000482084">
    <property type="component" value="Unassembled WGS sequence"/>
</dbReference>
<evidence type="ECO:0000313" key="2">
    <source>
        <dbReference type="EMBL" id="KAB8287346.1"/>
    </source>
</evidence>
<evidence type="ECO:0008006" key="6">
    <source>
        <dbReference type="Google" id="ProtNLM"/>
    </source>
</evidence>
<reference evidence="2 5" key="2">
    <citation type="submission" date="2019-10" db="EMBL/GenBank/DDBJ databases">
        <title>Characterization of the phylogenetic diversity of two novel species belonging to the genus Bifidobacterium: Bifidobacterium cebidarum sp. nov. and Bifidobacterium leontopitheci sp. nov.</title>
        <authorList>
            <person name="Lugli G.A."/>
            <person name="Duranti S."/>
            <person name="Milani C."/>
            <person name="Turroni F."/>
            <person name="Ventura M."/>
        </authorList>
    </citation>
    <scope>NUCLEOTIDE SEQUENCE [LARGE SCALE GENOMIC DNA]</scope>
    <source>
        <strain evidence="2 5">DSM 100688</strain>
    </source>
</reference>
<evidence type="ECO:0000313" key="4">
    <source>
        <dbReference type="Proteomes" id="UP000469943"/>
    </source>
</evidence>
<evidence type="ECO:0000256" key="1">
    <source>
        <dbReference type="SAM" id="MobiDB-lite"/>
    </source>
</evidence>
<dbReference type="RefSeq" id="WP_152358723.1">
    <property type="nucleotide sequence ID" value="NZ_WBSM01000009.1"/>
</dbReference>
<protein>
    <recommendedName>
        <fullName evidence="6">Replication protein</fullName>
    </recommendedName>
</protein>
<organism evidence="2 5">
    <name type="scientific">Bifidobacterium ramosum</name>
    <dbReference type="NCBI Taxonomy" id="1798158"/>
    <lineage>
        <taxon>Bacteria</taxon>
        <taxon>Bacillati</taxon>
        <taxon>Actinomycetota</taxon>
        <taxon>Actinomycetes</taxon>
        <taxon>Bifidobacteriales</taxon>
        <taxon>Bifidobacteriaceae</taxon>
        <taxon>Bifidobacterium</taxon>
    </lineage>
</organism>
<accession>A0A6L4WZW7</accession>
<keyword evidence="5" id="KW-1185">Reference proteome</keyword>
<evidence type="ECO:0000313" key="3">
    <source>
        <dbReference type="EMBL" id="NEG72386.1"/>
    </source>
</evidence>